<dbReference type="EMBL" id="VMNW02000039">
    <property type="protein sequence ID" value="KAA9157784.1"/>
    <property type="molecule type" value="Genomic_DNA"/>
</dbReference>
<dbReference type="Proteomes" id="UP000319769">
    <property type="component" value="Unassembled WGS sequence"/>
</dbReference>
<accession>A0A5N0V0W6</accession>
<name>A0A5N0V0W6_9PSEU</name>
<dbReference type="AlphaFoldDB" id="A0A5N0V0W6"/>
<gene>
    <name evidence="1" type="ORF">FPZ12_024405</name>
</gene>
<evidence type="ECO:0000313" key="2">
    <source>
        <dbReference type="Proteomes" id="UP000319769"/>
    </source>
</evidence>
<evidence type="ECO:0000313" key="1">
    <source>
        <dbReference type="EMBL" id="KAA9157784.1"/>
    </source>
</evidence>
<protein>
    <submittedName>
        <fullName evidence="1">Uncharacterized protein</fullName>
    </submittedName>
</protein>
<keyword evidence="2" id="KW-1185">Reference proteome</keyword>
<sequence length="84" mass="8644">MPADSRRRAACPDAVLADPRLATARATLAPGMAWAALAPEAAQATRAPAIANRAAQAPHESARSGRVEVPDAAAFPTPHARILL</sequence>
<comment type="caution">
    <text evidence="1">The sequence shown here is derived from an EMBL/GenBank/DDBJ whole genome shotgun (WGS) entry which is preliminary data.</text>
</comment>
<organism evidence="1 2">
    <name type="scientific">Amycolatopsis acidicola</name>
    <dbReference type="NCBI Taxonomy" id="2596893"/>
    <lineage>
        <taxon>Bacteria</taxon>
        <taxon>Bacillati</taxon>
        <taxon>Actinomycetota</taxon>
        <taxon>Actinomycetes</taxon>
        <taxon>Pseudonocardiales</taxon>
        <taxon>Pseudonocardiaceae</taxon>
        <taxon>Amycolatopsis</taxon>
    </lineage>
</organism>
<dbReference type="RefSeq" id="WP_144749052.1">
    <property type="nucleotide sequence ID" value="NZ_VMNW02000039.1"/>
</dbReference>
<reference evidence="1" key="1">
    <citation type="submission" date="2019-09" db="EMBL/GenBank/DDBJ databases">
        <authorList>
            <person name="Teo W.F.A."/>
            <person name="Duangmal K."/>
        </authorList>
    </citation>
    <scope>NUCLEOTIDE SEQUENCE [LARGE SCALE GENOMIC DNA]</scope>
    <source>
        <strain evidence="1">K81G1</strain>
    </source>
</reference>
<proteinExistence type="predicted"/>